<feature type="region of interest" description="Disordered" evidence="1">
    <location>
        <begin position="1"/>
        <end position="37"/>
    </location>
</feature>
<comment type="caution">
    <text evidence="2">The sequence shown here is derived from an EMBL/GenBank/DDBJ whole genome shotgun (WGS) entry which is preliminary data.</text>
</comment>
<name>A0A392RZK1_9FABA</name>
<sequence length="37" mass="3748">GRPMILGPAMPRGLSGHAIVPPPGPPSMFHPGSQVTC</sequence>
<feature type="non-terminal residue" evidence="2">
    <location>
        <position position="1"/>
    </location>
</feature>
<accession>A0A392RZK1</accession>
<reference evidence="2 3" key="1">
    <citation type="journal article" date="2018" name="Front. Plant Sci.">
        <title>Red Clover (Trifolium pratense) and Zigzag Clover (T. medium) - A Picture of Genomic Similarities and Differences.</title>
        <authorList>
            <person name="Dluhosova J."/>
            <person name="Istvanek J."/>
            <person name="Nedelnik J."/>
            <person name="Repkova J."/>
        </authorList>
    </citation>
    <scope>NUCLEOTIDE SEQUENCE [LARGE SCALE GENOMIC DNA]</scope>
    <source>
        <strain evidence="3">cv. 10/8</strain>
        <tissue evidence="2">Leaf</tissue>
    </source>
</reference>
<dbReference type="AlphaFoldDB" id="A0A392RZK1"/>
<protein>
    <submittedName>
        <fullName evidence="2">Uncharacterized protein</fullName>
    </submittedName>
</protein>
<proteinExistence type="predicted"/>
<dbReference type="EMBL" id="LXQA010299588">
    <property type="protein sequence ID" value="MCI42051.1"/>
    <property type="molecule type" value="Genomic_DNA"/>
</dbReference>
<evidence type="ECO:0000313" key="2">
    <source>
        <dbReference type="EMBL" id="MCI42051.1"/>
    </source>
</evidence>
<evidence type="ECO:0000313" key="3">
    <source>
        <dbReference type="Proteomes" id="UP000265520"/>
    </source>
</evidence>
<organism evidence="2 3">
    <name type="scientific">Trifolium medium</name>
    <dbReference type="NCBI Taxonomy" id="97028"/>
    <lineage>
        <taxon>Eukaryota</taxon>
        <taxon>Viridiplantae</taxon>
        <taxon>Streptophyta</taxon>
        <taxon>Embryophyta</taxon>
        <taxon>Tracheophyta</taxon>
        <taxon>Spermatophyta</taxon>
        <taxon>Magnoliopsida</taxon>
        <taxon>eudicotyledons</taxon>
        <taxon>Gunneridae</taxon>
        <taxon>Pentapetalae</taxon>
        <taxon>rosids</taxon>
        <taxon>fabids</taxon>
        <taxon>Fabales</taxon>
        <taxon>Fabaceae</taxon>
        <taxon>Papilionoideae</taxon>
        <taxon>50 kb inversion clade</taxon>
        <taxon>NPAAA clade</taxon>
        <taxon>Hologalegina</taxon>
        <taxon>IRL clade</taxon>
        <taxon>Trifolieae</taxon>
        <taxon>Trifolium</taxon>
    </lineage>
</organism>
<evidence type="ECO:0000256" key="1">
    <source>
        <dbReference type="SAM" id="MobiDB-lite"/>
    </source>
</evidence>
<dbReference type="Proteomes" id="UP000265520">
    <property type="component" value="Unassembled WGS sequence"/>
</dbReference>
<keyword evidence="3" id="KW-1185">Reference proteome</keyword>